<evidence type="ECO:0000259" key="1">
    <source>
        <dbReference type="Pfam" id="PF13847"/>
    </source>
</evidence>
<dbReference type="STRING" id="1774273.LPB03_11005"/>
<dbReference type="Gene3D" id="3.40.50.150">
    <property type="entry name" value="Vaccinia Virus protein VP39"/>
    <property type="match status" value="1"/>
</dbReference>
<dbReference type="RefSeq" id="WP_065319660.1">
    <property type="nucleotide sequence ID" value="NZ_CP017477.1"/>
</dbReference>
<reference evidence="3" key="1">
    <citation type="submission" date="2016-02" db="EMBL/GenBank/DDBJ databases">
        <authorList>
            <person name="Shin S.-K."/>
            <person name="Yi H."/>
            <person name="Kim E."/>
        </authorList>
    </citation>
    <scope>NUCLEOTIDE SEQUENCE [LARGE SCALE GENOMIC DNA]</scope>
    <source>
        <strain evidence="3">LPB0003</strain>
    </source>
</reference>
<organism evidence="2 3">
    <name type="scientific">Polaribacter vadi</name>
    <dbReference type="NCBI Taxonomy" id="1774273"/>
    <lineage>
        <taxon>Bacteria</taxon>
        <taxon>Pseudomonadati</taxon>
        <taxon>Bacteroidota</taxon>
        <taxon>Flavobacteriia</taxon>
        <taxon>Flavobacteriales</taxon>
        <taxon>Flavobacteriaceae</taxon>
    </lineage>
</organism>
<dbReference type="GO" id="GO:0008168">
    <property type="term" value="F:methyltransferase activity"/>
    <property type="evidence" value="ECO:0007669"/>
    <property type="project" value="UniProtKB-KW"/>
</dbReference>
<evidence type="ECO:0000313" key="3">
    <source>
        <dbReference type="Proteomes" id="UP000092584"/>
    </source>
</evidence>
<comment type="caution">
    <text evidence="2">The sequence shown here is derived from an EMBL/GenBank/DDBJ whole genome shotgun (WGS) entry which is preliminary data.</text>
</comment>
<dbReference type="Pfam" id="PF13847">
    <property type="entry name" value="Methyltransf_31"/>
    <property type="match status" value="1"/>
</dbReference>
<dbReference type="OrthoDB" id="9800454at2"/>
<dbReference type="GO" id="GO:0032259">
    <property type="term" value="P:methylation"/>
    <property type="evidence" value="ECO:0007669"/>
    <property type="project" value="UniProtKB-KW"/>
</dbReference>
<gene>
    <name evidence="2" type="ORF">LPB3_11015</name>
</gene>
<sequence>MDFFISTKQRTDKEELMDDFSIGGDLLRDTLDKLENINRWLGGNKVTVNGLKSILKNHPKDKEITIVDVGCGHGDILRDVAKFGRKNNYKFKLIGIDANPTAIDYANELSLEYHELTFETQDIFSEDFKKREFDVVLATLFFHHFKEPALVSFLKNTLQQTKIGIVVNDLHRHKLAYYLFMLLSIFISNKMIIEDGLTSVLRGFKRKDLVEMSEKINLKPEISWKWAFRFLWILKSSNFKVQD</sequence>
<keyword evidence="2" id="KW-0808">Transferase</keyword>
<dbReference type="Proteomes" id="UP000092584">
    <property type="component" value="Unassembled WGS sequence"/>
</dbReference>
<accession>A0A1B8TT28</accession>
<feature type="domain" description="Methyltransferase" evidence="1">
    <location>
        <begin position="61"/>
        <end position="152"/>
    </location>
</feature>
<dbReference type="InterPro" id="IPR025714">
    <property type="entry name" value="Methyltranfer_dom"/>
</dbReference>
<dbReference type="KEGG" id="pob:LPB03_11005"/>
<name>A0A1B8TT28_9FLAO</name>
<dbReference type="CDD" id="cd02440">
    <property type="entry name" value="AdoMet_MTases"/>
    <property type="match status" value="1"/>
</dbReference>
<evidence type="ECO:0000313" key="2">
    <source>
        <dbReference type="EMBL" id="OBY62674.1"/>
    </source>
</evidence>
<dbReference type="AlphaFoldDB" id="A0A1B8TT28"/>
<proteinExistence type="predicted"/>
<dbReference type="InterPro" id="IPR029063">
    <property type="entry name" value="SAM-dependent_MTases_sf"/>
</dbReference>
<dbReference type="PANTHER" id="PTHR43861">
    <property type="entry name" value="TRANS-ACONITATE 2-METHYLTRANSFERASE-RELATED"/>
    <property type="match status" value="1"/>
</dbReference>
<dbReference type="SUPFAM" id="SSF53335">
    <property type="entry name" value="S-adenosyl-L-methionine-dependent methyltransferases"/>
    <property type="match status" value="1"/>
</dbReference>
<dbReference type="EMBL" id="LSFM01000023">
    <property type="protein sequence ID" value="OBY62674.1"/>
    <property type="molecule type" value="Genomic_DNA"/>
</dbReference>
<keyword evidence="2" id="KW-0489">Methyltransferase</keyword>
<keyword evidence="3" id="KW-1185">Reference proteome</keyword>
<protein>
    <submittedName>
        <fullName evidence="2">Methyltransferase</fullName>
    </submittedName>
</protein>